<name>A0A0C2UY52_PARME</name>
<keyword evidence="2" id="KW-0560">Oxidoreductase</keyword>
<dbReference type="PANTHER" id="PTHR24321:SF8">
    <property type="entry name" value="ESTRADIOL 17-BETA-DEHYDROGENASE 8-RELATED"/>
    <property type="match status" value="1"/>
</dbReference>
<dbReference type="AlphaFoldDB" id="A0A0C2UY52"/>
<dbReference type="InterPro" id="IPR002347">
    <property type="entry name" value="SDR_fam"/>
</dbReference>
<evidence type="ECO:0000313" key="3">
    <source>
        <dbReference type="EMBL" id="KIL97736.1"/>
    </source>
</evidence>
<comment type="similarity">
    <text evidence="1">Belongs to the short-chain dehydrogenases/reductases (SDR) family.</text>
</comment>
<gene>
    <name evidence="3" type="ORF">CCC_00797</name>
</gene>
<comment type="caution">
    <text evidence="3">The sequence shown here is derived from an EMBL/GenBank/DDBJ whole genome shotgun (WGS) entry which is preliminary data.</text>
</comment>
<dbReference type="CDD" id="cd05233">
    <property type="entry name" value="SDR_c"/>
    <property type="match status" value="1"/>
</dbReference>
<sequence length="243" mass="26048">MPKGQRILITGATGGLGRALVAMLREASDCVIGAHGAGQSYEAGDGLIPIRRSFEGDADCRAVVDEFAQRAGGIDALVVLSGSILYTGHWKDIGEAEWRREQAVNLDQPFFLARAAMERMTAQGGGGRILLTGTESAIHGGSPTSFPYAVAKRGTECMVQGLAREGAPHSILVNGLRFGFIESGFHQRWHNRSQAQMEERAALVPLKRGGHVDEAAALMIWLLSGWSSFMTGQMIPLTGGDWL</sequence>
<evidence type="ECO:0000256" key="1">
    <source>
        <dbReference type="ARBA" id="ARBA00006484"/>
    </source>
</evidence>
<dbReference type="InterPro" id="IPR036291">
    <property type="entry name" value="NAD(P)-bd_dom_sf"/>
</dbReference>
<dbReference type="SUPFAM" id="SSF51735">
    <property type="entry name" value="NAD(P)-binding Rossmann-fold domains"/>
    <property type="match status" value="1"/>
</dbReference>
<keyword evidence="4" id="KW-1185">Reference proteome</keyword>
<dbReference type="STRING" id="272627.CCC_00797"/>
<dbReference type="Pfam" id="PF13561">
    <property type="entry name" value="adh_short_C2"/>
    <property type="match status" value="1"/>
</dbReference>
<reference evidence="3 4" key="1">
    <citation type="submission" date="2015-01" db="EMBL/GenBank/DDBJ databases">
        <title>Genome Sequence of Magnetospirillum magnetotacticum Strain MS-1.</title>
        <authorList>
            <person name="Marinov G.K."/>
            <person name="Smalley M.D."/>
            <person name="DeSalvo G."/>
        </authorList>
    </citation>
    <scope>NUCLEOTIDE SEQUENCE [LARGE SCALE GENOMIC DNA]</scope>
    <source>
        <strain evidence="3 4">MS-1</strain>
    </source>
</reference>
<dbReference type="PRINTS" id="PR00081">
    <property type="entry name" value="GDHRDH"/>
</dbReference>
<dbReference type="Proteomes" id="UP000031971">
    <property type="component" value="Unassembled WGS sequence"/>
</dbReference>
<dbReference type="EMBL" id="JXSL01000030">
    <property type="protein sequence ID" value="KIL97736.1"/>
    <property type="molecule type" value="Genomic_DNA"/>
</dbReference>
<protein>
    <submittedName>
        <fullName evidence="3">3-oxoacyl-acyl-carrier protein reductase</fullName>
    </submittedName>
</protein>
<dbReference type="GO" id="GO:0016491">
    <property type="term" value="F:oxidoreductase activity"/>
    <property type="evidence" value="ECO:0007669"/>
    <property type="project" value="UniProtKB-KW"/>
</dbReference>
<evidence type="ECO:0000313" key="4">
    <source>
        <dbReference type="Proteomes" id="UP000031971"/>
    </source>
</evidence>
<dbReference type="PANTHER" id="PTHR24321">
    <property type="entry name" value="DEHYDROGENASES, SHORT CHAIN"/>
    <property type="match status" value="1"/>
</dbReference>
<dbReference type="Gene3D" id="3.40.50.720">
    <property type="entry name" value="NAD(P)-binding Rossmann-like Domain"/>
    <property type="match status" value="1"/>
</dbReference>
<accession>A0A0C2UY52</accession>
<organism evidence="3 4">
    <name type="scientific">Paramagnetospirillum magnetotacticum MS-1</name>
    <dbReference type="NCBI Taxonomy" id="272627"/>
    <lineage>
        <taxon>Bacteria</taxon>
        <taxon>Pseudomonadati</taxon>
        <taxon>Pseudomonadota</taxon>
        <taxon>Alphaproteobacteria</taxon>
        <taxon>Rhodospirillales</taxon>
        <taxon>Magnetospirillaceae</taxon>
        <taxon>Paramagnetospirillum</taxon>
    </lineage>
</organism>
<proteinExistence type="inferred from homology"/>
<evidence type="ECO:0000256" key="2">
    <source>
        <dbReference type="ARBA" id="ARBA00023002"/>
    </source>
</evidence>